<feature type="non-terminal residue" evidence="2">
    <location>
        <position position="1"/>
    </location>
</feature>
<feature type="compositionally biased region" description="Basic and acidic residues" evidence="1">
    <location>
        <begin position="45"/>
        <end position="61"/>
    </location>
</feature>
<keyword evidence="3" id="KW-1185">Reference proteome</keyword>
<dbReference type="AlphaFoldDB" id="A0A1B7NK13"/>
<evidence type="ECO:0000313" key="2">
    <source>
        <dbReference type="EMBL" id="OAX76947.1"/>
    </source>
</evidence>
<proteinExistence type="predicted"/>
<reference evidence="2 3" key="1">
    <citation type="submission" date="2015-07" db="EMBL/GenBank/DDBJ databases">
        <title>Emmonsia species relationships and genome sequence.</title>
        <authorList>
            <person name="Cuomo C.A."/>
            <person name="Schwartz I.S."/>
            <person name="Kenyon C."/>
            <person name="de Hoog G.S."/>
            <person name="Govender N.P."/>
            <person name="Botha A."/>
            <person name="Moreno L."/>
            <person name="de Vries M."/>
            <person name="Munoz J.F."/>
            <person name="Stielow J.B."/>
        </authorList>
    </citation>
    <scope>NUCLEOTIDE SEQUENCE [LARGE SCALE GENOMIC DNA]</scope>
    <source>
        <strain evidence="2 3">CBS 136260</strain>
    </source>
</reference>
<organism evidence="2 3">
    <name type="scientific">Emergomyces africanus</name>
    <dbReference type="NCBI Taxonomy" id="1955775"/>
    <lineage>
        <taxon>Eukaryota</taxon>
        <taxon>Fungi</taxon>
        <taxon>Dikarya</taxon>
        <taxon>Ascomycota</taxon>
        <taxon>Pezizomycotina</taxon>
        <taxon>Eurotiomycetes</taxon>
        <taxon>Eurotiomycetidae</taxon>
        <taxon>Onygenales</taxon>
        <taxon>Ajellomycetaceae</taxon>
        <taxon>Emergomyces</taxon>
    </lineage>
</organism>
<evidence type="ECO:0000256" key="1">
    <source>
        <dbReference type="SAM" id="MobiDB-lite"/>
    </source>
</evidence>
<evidence type="ECO:0000313" key="3">
    <source>
        <dbReference type="Proteomes" id="UP000091918"/>
    </source>
</evidence>
<accession>A0A1B7NK13</accession>
<protein>
    <submittedName>
        <fullName evidence="2">Uncharacterized protein</fullName>
    </submittedName>
</protein>
<dbReference type="Proteomes" id="UP000091918">
    <property type="component" value="Unassembled WGS sequence"/>
</dbReference>
<feature type="region of interest" description="Disordered" evidence="1">
    <location>
        <begin position="42"/>
        <end position="61"/>
    </location>
</feature>
<sequence length="82" mass="8896">TIPSTVISNILTPRRVGGMILCPPDVGKEACRAGNAGDEPLIMEGGKRGADKSTRLSRYRDGMGNHGIWAEEVEEDDEQLQE</sequence>
<name>A0A1B7NK13_9EURO</name>
<gene>
    <name evidence="2" type="ORF">ACJ72_08760</name>
</gene>
<comment type="caution">
    <text evidence="2">The sequence shown here is derived from an EMBL/GenBank/DDBJ whole genome shotgun (WGS) entry which is preliminary data.</text>
</comment>
<dbReference type="EMBL" id="LGUA01003905">
    <property type="protein sequence ID" value="OAX76947.1"/>
    <property type="molecule type" value="Genomic_DNA"/>
</dbReference>